<evidence type="ECO:0000256" key="1">
    <source>
        <dbReference type="ARBA" id="ARBA00004651"/>
    </source>
</evidence>
<feature type="transmembrane region" description="Helical" evidence="7">
    <location>
        <begin position="12"/>
        <end position="35"/>
    </location>
</feature>
<dbReference type="GO" id="GO:0005886">
    <property type="term" value="C:plasma membrane"/>
    <property type="evidence" value="ECO:0007669"/>
    <property type="project" value="UniProtKB-SubCell"/>
</dbReference>
<dbReference type="GO" id="GO:0022857">
    <property type="term" value="F:transmembrane transporter activity"/>
    <property type="evidence" value="ECO:0007669"/>
    <property type="project" value="InterPro"/>
</dbReference>
<dbReference type="InterPro" id="IPR011701">
    <property type="entry name" value="MFS"/>
</dbReference>
<keyword evidence="3" id="KW-1003">Cell membrane</keyword>
<keyword evidence="2" id="KW-0813">Transport</keyword>
<evidence type="ECO:0000256" key="7">
    <source>
        <dbReference type="SAM" id="Phobius"/>
    </source>
</evidence>
<dbReference type="Gene3D" id="1.20.1250.20">
    <property type="entry name" value="MFS general substrate transporter like domains"/>
    <property type="match status" value="1"/>
</dbReference>
<feature type="transmembrane region" description="Helical" evidence="7">
    <location>
        <begin position="41"/>
        <end position="64"/>
    </location>
</feature>
<dbReference type="SUPFAM" id="SSF103473">
    <property type="entry name" value="MFS general substrate transporter"/>
    <property type="match status" value="1"/>
</dbReference>
<keyword evidence="5 7" id="KW-1133">Transmembrane helix</keyword>
<reference evidence="8 9" key="1">
    <citation type="submission" date="2018-11" db="EMBL/GenBank/DDBJ databases">
        <authorList>
            <person name="Stevens M.J."/>
            <person name="Cernela N."/>
            <person name="Spoerry Serrano N."/>
            <person name="Schmitt S."/>
            <person name="Schrenzel J."/>
            <person name="Stephan R."/>
        </authorList>
    </citation>
    <scope>NUCLEOTIDE SEQUENCE [LARGE SCALE GENOMIC DNA]</scope>
    <source>
        <strain evidence="8 9">PP422</strain>
    </source>
</reference>
<evidence type="ECO:0000313" key="9">
    <source>
        <dbReference type="Proteomes" id="UP000274117"/>
    </source>
</evidence>
<gene>
    <name evidence="8" type="ORF">EI998_07655</name>
</gene>
<feature type="transmembrane region" description="Helical" evidence="7">
    <location>
        <begin position="270"/>
        <end position="292"/>
    </location>
</feature>
<name>A0A426TCC2_STRSU</name>
<protein>
    <submittedName>
        <fullName evidence="8">MFS transporter permease</fullName>
    </submittedName>
</protein>
<feature type="transmembrane region" description="Helical" evidence="7">
    <location>
        <begin position="170"/>
        <end position="192"/>
    </location>
</feature>
<feature type="transmembrane region" description="Helical" evidence="7">
    <location>
        <begin position="387"/>
        <end position="407"/>
    </location>
</feature>
<feature type="transmembrane region" description="Helical" evidence="7">
    <location>
        <begin position="359"/>
        <end position="381"/>
    </location>
</feature>
<evidence type="ECO:0000256" key="4">
    <source>
        <dbReference type="ARBA" id="ARBA00022692"/>
    </source>
</evidence>
<dbReference type="EMBL" id="RSDO01000013">
    <property type="protein sequence ID" value="RRR51889.1"/>
    <property type="molecule type" value="Genomic_DNA"/>
</dbReference>
<dbReference type="Proteomes" id="UP000274117">
    <property type="component" value="Unassembled WGS sequence"/>
</dbReference>
<reference evidence="8 9" key="2">
    <citation type="submission" date="2018-12" db="EMBL/GenBank/DDBJ databases">
        <title>Whole-genome sequences of fifteen clinical Streptococcus suis strains isolated from pigs between 2006 and 2018.</title>
        <authorList>
            <person name="Stevens M.J.A."/>
            <person name="Cernela N."/>
            <person name="Spoerry Serrano N."/>
            <person name="Schmitt S."/>
            <person name="Schrenzel J."/>
            <person name="Stephan R."/>
        </authorList>
    </citation>
    <scope>NUCLEOTIDE SEQUENCE [LARGE SCALE GENOMIC DNA]</scope>
    <source>
        <strain evidence="8 9">PP422</strain>
    </source>
</reference>
<evidence type="ECO:0000256" key="6">
    <source>
        <dbReference type="ARBA" id="ARBA00023136"/>
    </source>
</evidence>
<dbReference type="PANTHER" id="PTHR43266">
    <property type="entry name" value="MACROLIDE-EFFLUX PROTEIN"/>
    <property type="match status" value="1"/>
</dbReference>
<keyword evidence="6 7" id="KW-0472">Membrane</keyword>
<feature type="transmembrane region" description="Helical" evidence="7">
    <location>
        <begin position="237"/>
        <end position="258"/>
    </location>
</feature>
<sequence>MNVFLKNKLYRVITISDCLSVIGDSIFYLALIAYASKIDNSILAVSIVSVSEAIPPFFSVYTGYLVDRTNNKAMADILTNILRFIIYLLIAVILYFYNGIIAIGIISVLNILSDLMGSYSDNLRFPIIYSIIPDEDMEESFSFSNITYYTFSFGAKVFGGTVLLLLGSDFITFSLLNSITFLVAGLMMLHIFSDLKLKIANYEDNTIDNNEVIDNTEDETIFKSLLNLMNNKKLVRVVFPVAFVNSLVACLLPLMYIYMNNPLIVTHLPYETIISLLGAISVIGIIIGNWVATRYFKSFSLYKILIFLLITLGFISILLIFEANLYFLLVTVFLVFGLEGILSPKFSLYLMENQNYESLGISSGAINTLLAIGVPVKIFLVLTTANILGLLYSELLLILFIGIYIFLVMELGKKYAD</sequence>
<comment type="subcellular location">
    <subcellularLocation>
        <location evidence="1">Cell membrane</location>
        <topology evidence="1">Multi-pass membrane protein</topology>
    </subcellularLocation>
</comment>
<evidence type="ECO:0000256" key="2">
    <source>
        <dbReference type="ARBA" id="ARBA00022448"/>
    </source>
</evidence>
<dbReference type="AlphaFoldDB" id="A0A426TCC2"/>
<accession>A0A426TCC2</accession>
<evidence type="ECO:0000313" key="8">
    <source>
        <dbReference type="EMBL" id="RRR51889.1"/>
    </source>
</evidence>
<feature type="transmembrane region" description="Helical" evidence="7">
    <location>
        <begin position="304"/>
        <end position="321"/>
    </location>
</feature>
<evidence type="ECO:0000256" key="3">
    <source>
        <dbReference type="ARBA" id="ARBA00022475"/>
    </source>
</evidence>
<dbReference type="PANTHER" id="PTHR43266:SF2">
    <property type="entry name" value="MAJOR FACILITATOR SUPERFAMILY (MFS) PROFILE DOMAIN-CONTAINING PROTEIN"/>
    <property type="match status" value="1"/>
</dbReference>
<dbReference type="Pfam" id="PF07690">
    <property type="entry name" value="MFS_1"/>
    <property type="match status" value="1"/>
</dbReference>
<dbReference type="InterPro" id="IPR036259">
    <property type="entry name" value="MFS_trans_sf"/>
</dbReference>
<comment type="caution">
    <text evidence="8">The sequence shown here is derived from an EMBL/GenBank/DDBJ whole genome shotgun (WGS) entry which is preliminary data.</text>
</comment>
<organism evidence="8 9">
    <name type="scientific">Streptococcus suis</name>
    <dbReference type="NCBI Taxonomy" id="1307"/>
    <lineage>
        <taxon>Bacteria</taxon>
        <taxon>Bacillati</taxon>
        <taxon>Bacillota</taxon>
        <taxon>Bacilli</taxon>
        <taxon>Lactobacillales</taxon>
        <taxon>Streptococcaceae</taxon>
        <taxon>Streptococcus</taxon>
    </lineage>
</organism>
<keyword evidence="4 7" id="KW-0812">Transmembrane</keyword>
<evidence type="ECO:0000256" key="5">
    <source>
        <dbReference type="ARBA" id="ARBA00022989"/>
    </source>
</evidence>
<proteinExistence type="predicted"/>
<feature type="transmembrane region" description="Helical" evidence="7">
    <location>
        <begin position="84"/>
        <end position="112"/>
    </location>
</feature>